<evidence type="ECO:0000256" key="4">
    <source>
        <dbReference type="PROSITE-ProRule" id="PRU00192"/>
    </source>
</evidence>
<evidence type="ECO:0000313" key="7">
    <source>
        <dbReference type="EMBL" id="KAF9523461.1"/>
    </source>
</evidence>
<gene>
    <name evidence="7" type="ORF">CPB83DRAFT_862843</name>
</gene>
<comment type="subcellular location">
    <subcellularLocation>
        <location evidence="1">Cytoplasm</location>
    </subcellularLocation>
</comment>
<dbReference type="GO" id="GO:0015629">
    <property type="term" value="C:actin cytoskeleton"/>
    <property type="evidence" value="ECO:0007669"/>
    <property type="project" value="TreeGrafter"/>
</dbReference>
<name>A0A9P6E6J1_9AGAR</name>
<dbReference type="InterPro" id="IPR046982">
    <property type="entry name" value="BIN3/RVS161-like"/>
</dbReference>
<dbReference type="GO" id="GO:0051666">
    <property type="term" value="P:actin cortical patch localization"/>
    <property type="evidence" value="ECO:0007669"/>
    <property type="project" value="InterPro"/>
</dbReference>
<dbReference type="Gene3D" id="2.30.30.40">
    <property type="entry name" value="SH3 Domains"/>
    <property type="match status" value="1"/>
</dbReference>
<dbReference type="CDD" id="cd00174">
    <property type="entry name" value="SH3"/>
    <property type="match status" value="1"/>
</dbReference>
<dbReference type="PANTHER" id="PTHR47174:SF3">
    <property type="entry name" value="BRIDGING INTEGRATOR 3"/>
    <property type="match status" value="1"/>
</dbReference>
<reference evidence="7" key="1">
    <citation type="submission" date="2020-11" db="EMBL/GenBank/DDBJ databases">
        <authorList>
            <consortium name="DOE Joint Genome Institute"/>
            <person name="Ahrendt S."/>
            <person name="Riley R."/>
            <person name="Andreopoulos W."/>
            <person name="Labutti K."/>
            <person name="Pangilinan J."/>
            <person name="Ruiz-Duenas F.J."/>
            <person name="Barrasa J.M."/>
            <person name="Sanchez-Garcia M."/>
            <person name="Camarero S."/>
            <person name="Miyauchi S."/>
            <person name="Serrano A."/>
            <person name="Linde D."/>
            <person name="Babiker R."/>
            <person name="Drula E."/>
            <person name="Ayuso-Fernandez I."/>
            <person name="Pacheco R."/>
            <person name="Padilla G."/>
            <person name="Ferreira P."/>
            <person name="Barriuso J."/>
            <person name="Kellner H."/>
            <person name="Castanera R."/>
            <person name="Alfaro M."/>
            <person name="Ramirez L."/>
            <person name="Pisabarro A.G."/>
            <person name="Kuo A."/>
            <person name="Tritt A."/>
            <person name="Lipzen A."/>
            <person name="He G."/>
            <person name="Yan M."/>
            <person name="Ng V."/>
            <person name="Cullen D."/>
            <person name="Martin F."/>
            <person name="Rosso M.-N."/>
            <person name="Henrissat B."/>
            <person name="Hibbett D."/>
            <person name="Martinez A.T."/>
            <person name="Grigoriev I.V."/>
        </authorList>
    </citation>
    <scope>NUCLEOTIDE SEQUENCE</scope>
    <source>
        <strain evidence="7">CBS 506.95</strain>
    </source>
</reference>
<comment type="caution">
    <text evidence="7">The sequence shown here is derived from an EMBL/GenBank/DDBJ whole genome shotgun (WGS) entry which is preliminary data.</text>
</comment>
<evidence type="ECO:0000259" key="6">
    <source>
        <dbReference type="PROSITE" id="PS50002"/>
    </source>
</evidence>
<dbReference type="EMBL" id="MU157917">
    <property type="protein sequence ID" value="KAF9523461.1"/>
    <property type="molecule type" value="Genomic_DNA"/>
</dbReference>
<dbReference type="InterPro" id="IPR036028">
    <property type="entry name" value="SH3-like_dom_sf"/>
</dbReference>
<feature type="region of interest" description="Disordered" evidence="5">
    <location>
        <begin position="128"/>
        <end position="189"/>
    </location>
</feature>
<protein>
    <recommendedName>
        <fullName evidence="6">SH3 domain-containing protein</fullName>
    </recommendedName>
</protein>
<feature type="domain" description="SH3" evidence="6">
    <location>
        <begin position="192"/>
        <end position="249"/>
    </location>
</feature>
<dbReference type="SMART" id="SM00326">
    <property type="entry name" value="SH3"/>
    <property type="match status" value="1"/>
</dbReference>
<dbReference type="GO" id="GO:0005737">
    <property type="term" value="C:cytoplasm"/>
    <property type="evidence" value="ECO:0007669"/>
    <property type="project" value="UniProtKB-SubCell"/>
</dbReference>
<keyword evidence="2 4" id="KW-0728">SH3 domain</keyword>
<dbReference type="GO" id="GO:0006897">
    <property type="term" value="P:endocytosis"/>
    <property type="evidence" value="ECO:0007669"/>
    <property type="project" value="InterPro"/>
</dbReference>
<evidence type="ECO:0000256" key="5">
    <source>
        <dbReference type="SAM" id="MobiDB-lite"/>
    </source>
</evidence>
<keyword evidence="3" id="KW-0963">Cytoplasm</keyword>
<dbReference type="InterPro" id="IPR001452">
    <property type="entry name" value="SH3_domain"/>
</dbReference>
<dbReference type="GO" id="GO:0097320">
    <property type="term" value="P:plasma membrane tubulation"/>
    <property type="evidence" value="ECO:0007669"/>
    <property type="project" value="TreeGrafter"/>
</dbReference>
<evidence type="ECO:0000256" key="3">
    <source>
        <dbReference type="ARBA" id="ARBA00022490"/>
    </source>
</evidence>
<keyword evidence="8" id="KW-1185">Reference proteome</keyword>
<evidence type="ECO:0000256" key="1">
    <source>
        <dbReference type="ARBA" id="ARBA00004496"/>
    </source>
</evidence>
<sequence>MVFTNLGAHEKDAFFALLDEYFSSRPDIFTQSDGALSSANVSAMKHAVSSNAESAAKYMSAGFKSAANAGSRFVSSAGSQSHGSGGAAAAESAENEPPVVAGRVAAAQAAWGPKKSSPASEKASISSLSSTKKFGDVDTSSPSGFVGSLRGKEQPKPAVHMPSAFGAKKNNFTPPPPRAPIAREPSPELEEVEGEWVEALYDYDSGETGDLKVAEGDRILLTERTSDDWWTGEIDGRKGLFPASYAKVL</sequence>
<dbReference type="GO" id="GO:0008289">
    <property type="term" value="F:lipid binding"/>
    <property type="evidence" value="ECO:0007669"/>
    <property type="project" value="TreeGrafter"/>
</dbReference>
<dbReference type="PANTHER" id="PTHR47174">
    <property type="entry name" value="BRIDGING INTEGRATOR 3"/>
    <property type="match status" value="1"/>
</dbReference>
<dbReference type="Pfam" id="PF14604">
    <property type="entry name" value="SH3_9"/>
    <property type="match status" value="1"/>
</dbReference>
<evidence type="ECO:0000313" key="8">
    <source>
        <dbReference type="Proteomes" id="UP000807306"/>
    </source>
</evidence>
<dbReference type="PROSITE" id="PS50002">
    <property type="entry name" value="SH3"/>
    <property type="match status" value="1"/>
</dbReference>
<feature type="region of interest" description="Disordered" evidence="5">
    <location>
        <begin position="74"/>
        <end position="96"/>
    </location>
</feature>
<dbReference type="AlphaFoldDB" id="A0A9P6E6J1"/>
<dbReference type="OrthoDB" id="10255128at2759"/>
<dbReference type="SUPFAM" id="SSF50044">
    <property type="entry name" value="SH3-domain"/>
    <property type="match status" value="1"/>
</dbReference>
<dbReference type="PRINTS" id="PR01887">
    <property type="entry name" value="SPECTRNALPHA"/>
</dbReference>
<evidence type="ECO:0000256" key="2">
    <source>
        <dbReference type="ARBA" id="ARBA00022443"/>
    </source>
</evidence>
<proteinExistence type="predicted"/>
<dbReference type="Proteomes" id="UP000807306">
    <property type="component" value="Unassembled WGS sequence"/>
</dbReference>
<organism evidence="7 8">
    <name type="scientific">Crepidotus variabilis</name>
    <dbReference type="NCBI Taxonomy" id="179855"/>
    <lineage>
        <taxon>Eukaryota</taxon>
        <taxon>Fungi</taxon>
        <taxon>Dikarya</taxon>
        <taxon>Basidiomycota</taxon>
        <taxon>Agaricomycotina</taxon>
        <taxon>Agaricomycetes</taxon>
        <taxon>Agaricomycetidae</taxon>
        <taxon>Agaricales</taxon>
        <taxon>Agaricineae</taxon>
        <taxon>Crepidotaceae</taxon>
        <taxon>Crepidotus</taxon>
    </lineage>
</organism>
<feature type="compositionally biased region" description="Low complexity" evidence="5">
    <location>
        <begin position="75"/>
        <end position="92"/>
    </location>
</feature>
<accession>A0A9P6E6J1</accession>
<dbReference type="PRINTS" id="PR00452">
    <property type="entry name" value="SH3DOMAIN"/>
</dbReference>